<dbReference type="PANTHER" id="PTHR48081">
    <property type="entry name" value="AB HYDROLASE SUPERFAMILY PROTEIN C4A8.06C"/>
    <property type="match status" value="1"/>
</dbReference>
<dbReference type="InterPro" id="IPR029058">
    <property type="entry name" value="AB_hydrolase_fold"/>
</dbReference>
<gene>
    <name evidence="3" type="ORF">SAMN02910432_00308</name>
</gene>
<accession>A0A1I2PUR8</accession>
<evidence type="ECO:0000259" key="2">
    <source>
        <dbReference type="Pfam" id="PF07859"/>
    </source>
</evidence>
<dbReference type="PANTHER" id="PTHR48081:SF8">
    <property type="entry name" value="ALPHA_BETA HYDROLASE FOLD-3 DOMAIN-CONTAINING PROTEIN-RELATED"/>
    <property type="match status" value="1"/>
</dbReference>
<dbReference type="InterPro" id="IPR013094">
    <property type="entry name" value="AB_hydrolase_3"/>
</dbReference>
<dbReference type="GO" id="GO:0016787">
    <property type="term" value="F:hydrolase activity"/>
    <property type="evidence" value="ECO:0007669"/>
    <property type="project" value="UniProtKB-KW"/>
</dbReference>
<dbReference type="Proteomes" id="UP000182635">
    <property type="component" value="Unassembled WGS sequence"/>
</dbReference>
<name>A0A1I2PUR8_9LACO</name>
<reference evidence="4" key="1">
    <citation type="submission" date="2016-10" db="EMBL/GenBank/DDBJ databases">
        <authorList>
            <person name="Varghese N."/>
            <person name="Submissions S."/>
        </authorList>
    </citation>
    <scope>NUCLEOTIDE SEQUENCE [LARGE SCALE GENOMIC DNA]</scope>
    <source>
        <strain evidence="4">DSM 20403</strain>
    </source>
</reference>
<protein>
    <submittedName>
        <fullName evidence="3">Acetyl esterase/lipase</fullName>
    </submittedName>
</protein>
<proteinExistence type="predicted"/>
<evidence type="ECO:0000256" key="1">
    <source>
        <dbReference type="ARBA" id="ARBA00022801"/>
    </source>
</evidence>
<dbReference type="RefSeq" id="WP_046922559.1">
    <property type="nucleotide sequence ID" value="NZ_AYYL01000002.1"/>
</dbReference>
<evidence type="ECO:0000313" key="4">
    <source>
        <dbReference type="Proteomes" id="UP000182635"/>
    </source>
</evidence>
<organism evidence="3 4">
    <name type="scientific">Ligilactobacillus ruminis DSM 20403 = NBRC 102161</name>
    <dbReference type="NCBI Taxonomy" id="1423798"/>
    <lineage>
        <taxon>Bacteria</taxon>
        <taxon>Bacillati</taxon>
        <taxon>Bacillota</taxon>
        <taxon>Bacilli</taxon>
        <taxon>Lactobacillales</taxon>
        <taxon>Lactobacillaceae</taxon>
        <taxon>Ligilactobacillus</taxon>
    </lineage>
</organism>
<dbReference type="EMBL" id="FOPI01000005">
    <property type="protein sequence ID" value="SFG19798.1"/>
    <property type="molecule type" value="Genomic_DNA"/>
</dbReference>
<dbReference type="Gene3D" id="3.40.50.1820">
    <property type="entry name" value="alpha/beta hydrolase"/>
    <property type="match status" value="1"/>
</dbReference>
<evidence type="ECO:0000313" key="3">
    <source>
        <dbReference type="EMBL" id="SFG19798.1"/>
    </source>
</evidence>
<dbReference type="InterPro" id="IPR050300">
    <property type="entry name" value="GDXG_lipolytic_enzyme"/>
</dbReference>
<feature type="domain" description="Alpha/beta hydrolase fold-3" evidence="2">
    <location>
        <begin position="80"/>
        <end position="285"/>
    </location>
</feature>
<dbReference type="Pfam" id="PF07859">
    <property type="entry name" value="Abhydrolase_3"/>
    <property type="match status" value="1"/>
</dbReference>
<sequence length="313" mass="35698">MGLISLEEQARELCLSNHSFIPTTIGLKTWRERLRFDQKMLVQDQSVKIVKERVEIDEERSFDEYLYFPKDQAKNLRVIYYIHGGQFISGGVNEYHKLLAELSRRCHACVVFPEYALAPERKAPAQMVQLRAGYLDLQRLAIKYSLDLLHLTVAGDDVGGGMAATLAMLSEAHHLPLEKLLLFYPVVNANFDNQTYYEFAGGYRITREQMKWAWQQYLGGLSPTDVMYSPLLRKFSELAVLPKTLILTAEADVLRNEGEAFGRKLRDADVDVSVARILGTIHDFVLLNALDETNACRLAMDMAVEFIERDSEV</sequence>
<dbReference type="OrthoDB" id="9815425at2"/>
<keyword evidence="1" id="KW-0378">Hydrolase</keyword>
<dbReference type="AlphaFoldDB" id="A0A1I2PUR8"/>
<dbReference type="SUPFAM" id="SSF53474">
    <property type="entry name" value="alpha/beta-Hydrolases"/>
    <property type="match status" value="1"/>
</dbReference>